<name>A0ABQ7GWN3_DUNSA</name>
<dbReference type="EMBL" id="MU069558">
    <property type="protein sequence ID" value="KAF5839006.1"/>
    <property type="molecule type" value="Genomic_DNA"/>
</dbReference>
<keyword evidence="2 5" id="KW-0812">Transmembrane</keyword>
<dbReference type="Pfam" id="PF03151">
    <property type="entry name" value="TPT"/>
    <property type="match status" value="1"/>
</dbReference>
<proteinExistence type="predicted"/>
<dbReference type="InterPro" id="IPR050186">
    <property type="entry name" value="TPT_transporter"/>
</dbReference>
<evidence type="ECO:0000256" key="4">
    <source>
        <dbReference type="ARBA" id="ARBA00023136"/>
    </source>
</evidence>
<evidence type="ECO:0000259" key="6">
    <source>
        <dbReference type="Pfam" id="PF03151"/>
    </source>
</evidence>
<feature type="transmembrane region" description="Helical" evidence="5">
    <location>
        <begin position="159"/>
        <end position="178"/>
    </location>
</feature>
<dbReference type="PANTHER" id="PTHR11132">
    <property type="entry name" value="SOLUTE CARRIER FAMILY 35"/>
    <property type="match status" value="1"/>
</dbReference>
<dbReference type="InterPro" id="IPR004853">
    <property type="entry name" value="Sugar_P_trans_dom"/>
</dbReference>
<protein>
    <submittedName>
        <fullName evidence="7">Triose-phosphate transporter family-domain-containing protein</fullName>
    </submittedName>
</protein>
<reference evidence="7" key="1">
    <citation type="submission" date="2017-08" db="EMBL/GenBank/DDBJ databases">
        <authorList>
            <person name="Polle J.E."/>
            <person name="Barry K."/>
            <person name="Cushman J."/>
            <person name="Schmutz J."/>
            <person name="Tran D."/>
            <person name="Hathwaick L.T."/>
            <person name="Yim W.C."/>
            <person name="Jenkins J."/>
            <person name="Mckie-Krisberg Z.M."/>
            <person name="Prochnik S."/>
            <person name="Lindquist E."/>
            <person name="Dockter R.B."/>
            <person name="Adam C."/>
            <person name="Molina H."/>
            <person name="Bunkerborg J."/>
            <person name="Jin E."/>
            <person name="Buchheim M."/>
            <person name="Magnuson J."/>
        </authorList>
    </citation>
    <scope>NUCLEOTIDE SEQUENCE</scope>
    <source>
        <strain evidence="7">CCAP 19/18</strain>
    </source>
</reference>
<dbReference type="Proteomes" id="UP000815325">
    <property type="component" value="Unassembled WGS sequence"/>
</dbReference>
<feature type="transmembrane region" description="Helical" evidence="5">
    <location>
        <begin position="49"/>
        <end position="67"/>
    </location>
</feature>
<sequence length="287" mass="31203">MVDLEFAYPMTVSGMGMLASSLLSYAACRWLNLVEAKTVISLDFWVRRMLPVGFFMGLSLWTGNLVYLYLTVAFIQMLKAFTPVITMVCLFMARLEDPTSKMILSVLLTAGGTAMAAYGELNLSILGLIYMFTSETGEAIRLVMTQYLLNGLKFHPIEGLMYLAPACCAWLTLGAFFIEFPKIASTGALSIVVRHPIQFGAAAVMGFMVNTLAYTSIKLASSLTLKVLGTVKNTLLVLFSVVFMGETVTALQSAGYAVSLAGFAWYNQIKMTQIAGHAEAKPIKAPA</sequence>
<organism evidence="7 8">
    <name type="scientific">Dunaliella salina</name>
    <name type="common">Green alga</name>
    <name type="synonym">Protococcus salinus</name>
    <dbReference type="NCBI Taxonomy" id="3046"/>
    <lineage>
        <taxon>Eukaryota</taxon>
        <taxon>Viridiplantae</taxon>
        <taxon>Chlorophyta</taxon>
        <taxon>core chlorophytes</taxon>
        <taxon>Chlorophyceae</taxon>
        <taxon>CS clade</taxon>
        <taxon>Chlamydomonadales</taxon>
        <taxon>Dunaliellaceae</taxon>
        <taxon>Dunaliella</taxon>
    </lineage>
</organism>
<keyword evidence="3 5" id="KW-1133">Transmembrane helix</keyword>
<feature type="transmembrane region" description="Helical" evidence="5">
    <location>
        <begin position="105"/>
        <end position="132"/>
    </location>
</feature>
<keyword evidence="4 5" id="KW-0472">Membrane</keyword>
<evidence type="ECO:0000256" key="1">
    <source>
        <dbReference type="ARBA" id="ARBA00004141"/>
    </source>
</evidence>
<feature type="domain" description="Sugar phosphate transporter" evidence="6">
    <location>
        <begin position="6"/>
        <end position="267"/>
    </location>
</feature>
<comment type="caution">
    <text evidence="7">The sequence shown here is derived from an EMBL/GenBank/DDBJ whole genome shotgun (WGS) entry which is preliminary data.</text>
</comment>
<feature type="transmembrane region" description="Helical" evidence="5">
    <location>
        <begin position="237"/>
        <end position="266"/>
    </location>
</feature>
<comment type="subcellular location">
    <subcellularLocation>
        <location evidence="1">Membrane</location>
        <topology evidence="1">Multi-pass membrane protein</topology>
    </subcellularLocation>
</comment>
<evidence type="ECO:0000256" key="2">
    <source>
        <dbReference type="ARBA" id="ARBA00022692"/>
    </source>
</evidence>
<evidence type="ECO:0000256" key="5">
    <source>
        <dbReference type="SAM" id="Phobius"/>
    </source>
</evidence>
<keyword evidence="8" id="KW-1185">Reference proteome</keyword>
<evidence type="ECO:0000313" key="8">
    <source>
        <dbReference type="Proteomes" id="UP000815325"/>
    </source>
</evidence>
<feature type="transmembrane region" description="Helical" evidence="5">
    <location>
        <begin position="6"/>
        <end position="28"/>
    </location>
</feature>
<feature type="transmembrane region" description="Helical" evidence="5">
    <location>
        <begin position="199"/>
        <end position="217"/>
    </location>
</feature>
<accession>A0ABQ7GWN3</accession>
<evidence type="ECO:0000256" key="3">
    <source>
        <dbReference type="ARBA" id="ARBA00022989"/>
    </source>
</evidence>
<gene>
    <name evidence="7" type="ORF">DUNSADRAFT_1783</name>
</gene>
<evidence type="ECO:0000313" key="7">
    <source>
        <dbReference type="EMBL" id="KAF5839006.1"/>
    </source>
</evidence>